<dbReference type="RefSeq" id="WP_249697503.1">
    <property type="nucleotide sequence ID" value="NZ_JAMFLX010000002.1"/>
</dbReference>
<keyword evidence="3 4" id="KW-0443">Lipid metabolism</keyword>
<dbReference type="Proteomes" id="UP001203338">
    <property type="component" value="Unassembled WGS sequence"/>
</dbReference>
<protein>
    <submittedName>
        <fullName evidence="6">Patatin-like phospholipase family protein</fullName>
    </submittedName>
</protein>
<dbReference type="InterPro" id="IPR050301">
    <property type="entry name" value="NTE"/>
</dbReference>
<dbReference type="EMBL" id="JAMFLX010000002">
    <property type="protein sequence ID" value="MCL6268665.1"/>
    <property type="molecule type" value="Genomic_DNA"/>
</dbReference>
<accession>A0ABT0PBA2</accession>
<dbReference type="PROSITE" id="PS51635">
    <property type="entry name" value="PNPLA"/>
    <property type="match status" value="1"/>
</dbReference>
<dbReference type="PANTHER" id="PTHR14226:SF76">
    <property type="entry name" value="NTE FAMILY PROTEIN RSSA"/>
    <property type="match status" value="1"/>
</dbReference>
<keyword evidence="2 4" id="KW-0442">Lipid degradation</keyword>
<keyword evidence="7" id="KW-1185">Reference proteome</keyword>
<feature type="domain" description="PNPLA" evidence="5">
    <location>
        <begin position="7"/>
        <end position="167"/>
    </location>
</feature>
<reference evidence="6 7" key="1">
    <citation type="submission" date="2022-05" db="EMBL/GenBank/DDBJ databases">
        <authorList>
            <person name="Park J.-S."/>
        </authorList>
    </citation>
    <scope>NUCLEOTIDE SEQUENCE [LARGE SCALE GENOMIC DNA]</scope>
    <source>
        <strain evidence="6 7">2012CJ34-2</strain>
    </source>
</reference>
<dbReference type="Gene3D" id="3.40.1090.10">
    <property type="entry name" value="Cytosolic phospholipase A2 catalytic domain"/>
    <property type="match status" value="2"/>
</dbReference>
<name>A0ABT0PBA2_9GAMM</name>
<keyword evidence="1 4" id="KW-0378">Hydrolase</keyword>
<comment type="caution">
    <text evidence="6">The sequence shown here is derived from an EMBL/GenBank/DDBJ whole genome shotgun (WGS) entry which is preliminary data.</text>
</comment>
<feature type="short sequence motif" description="GXSXG" evidence="4">
    <location>
        <begin position="38"/>
        <end position="42"/>
    </location>
</feature>
<dbReference type="Pfam" id="PF01734">
    <property type="entry name" value="Patatin"/>
    <property type="match status" value="1"/>
</dbReference>
<dbReference type="InterPro" id="IPR002641">
    <property type="entry name" value="PNPLA_dom"/>
</dbReference>
<evidence type="ECO:0000256" key="3">
    <source>
        <dbReference type="ARBA" id="ARBA00023098"/>
    </source>
</evidence>
<evidence type="ECO:0000313" key="6">
    <source>
        <dbReference type="EMBL" id="MCL6268665.1"/>
    </source>
</evidence>
<evidence type="ECO:0000256" key="4">
    <source>
        <dbReference type="PROSITE-ProRule" id="PRU01161"/>
    </source>
</evidence>
<evidence type="ECO:0000256" key="2">
    <source>
        <dbReference type="ARBA" id="ARBA00022963"/>
    </source>
</evidence>
<sequence length="303" mass="33604">MTTTVSLVLGSGGARGYAHIGVIEELVARGYEIAAVAGCSMGALVGGLYAAGRLADYRDWVHELNYLDVIRLLDLSFRTPGVINGSRVFDVIADMVGDTRIEDLDIPFTAVATDLESRKEIWFQDGQLLRAIRASIAIPSLFTPVNYNGRTLVDGGVLNPLPIAPTVSSHSDLIIAVDLNADVNPLVLQCETPVQEADRQQKILDRWLSKLSWRTRKYSESDNCEQAEATVKTGMLDIFNQSLEVMQESLARYKMAGYSPDILVPISRNQCRFYEFNRAEDMVRVGRLETERILDNFEAARNG</sequence>
<evidence type="ECO:0000313" key="7">
    <source>
        <dbReference type="Proteomes" id="UP001203338"/>
    </source>
</evidence>
<evidence type="ECO:0000256" key="1">
    <source>
        <dbReference type="ARBA" id="ARBA00022801"/>
    </source>
</evidence>
<dbReference type="PANTHER" id="PTHR14226">
    <property type="entry name" value="NEUROPATHY TARGET ESTERASE/SWISS CHEESE D.MELANOGASTER"/>
    <property type="match status" value="1"/>
</dbReference>
<proteinExistence type="predicted"/>
<gene>
    <name evidence="6" type="ORF">M3P05_01690</name>
</gene>
<evidence type="ECO:0000259" key="5">
    <source>
        <dbReference type="PROSITE" id="PS51635"/>
    </source>
</evidence>
<feature type="active site" description="Proton acceptor" evidence="4">
    <location>
        <position position="154"/>
    </location>
</feature>
<comment type="caution">
    <text evidence="4">Lacks conserved residue(s) required for the propagation of feature annotation.</text>
</comment>
<dbReference type="InterPro" id="IPR016035">
    <property type="entry name" value="Acyl_Trfase/lysoPLipase"/>
</dbReference>
<feature type="active site" description="Nucleophile" evidence="4">
    <location>
        <position position="40"/>
    </location>
</feature>
<feature type="short sequence motif" description="DGA/G" evidence="4">
    <location>
        <begin position="154"/>
        <end position="156"/>
    </location>
</feature>
<dbReference type="SUPFAM" id="SSF52151">
    <property type="entry name" value="FabD/lysophospholipase-like"/>
    <property type="match status" value="1"/>
</dbReference>
<organism evidence="6 7">
    <name type="scientific">Parendozoicomonas callyspongiae</name>
    <dbReference type="NCBI Taxonomy" id="2942213"/>
    <lineage>
        <taxon>Bacteria</taxon>
        <taxon>Pseudomonadati</taxon>
        <taxon>Pseudomonadota</taxon>
        <taxon>Gammaproteobacteria</taxon>
        <taxon>Oceanospirillales</taxon>
        <taxon>Endozoicomonadaceae</taxon>
        <taxon>Parendozoicomonas</taxon>
    </lineage>
</organism>